<reference evidence="1" key="1">
    <citation type="submission" date="2023-03" db="EMBL/GenBank/DDBJ databases">
        <title>Massive genome expansion in bonnet fungi (Mycena s.s.) driven by repeated elements and novel gene families across ecological guilds.</title>
        <authorList>
            <consortium name="Lawrence Berkeley National Laboratory"/>
            <person name="Harder C.B."/>
            <person name="Miyauchi S."/>
            <person name="Viragh M."/>
            <person name="Kuo A."/>
            <person name="Thoen E."/>
            <person name="Andreopoulos B."/>
            <person name="Lu D."/>
            <person name="Skrede I."/>
            <person name="Drula E."/>
            <person name="Henrissat B."/>
            <person name="Morin E."/>
            <person name="Kohler A."/>
            <person name="Barry K."/>
            <person name="LaButti K."/>
            <person name="Morin E."/>
            <person name="Salamov A."/>
            <person name="Lipzen A."/>
            <person name="Mereny Z."/>
            <person name="Hegedus B."/>
            <person name="Baldrian P."/>
            <person name="Stursova M."/>
            <person name="Weitz H."/>
            <person name="Taylor A."/>
            <person name="Grigoriev I.V."/>
            <person name="Nagy L.G."/>
            <person name="Martin F."/>
            <person name="Kauserud H."/>
        </authorList>
    </citation>
    <scope>NUCLEOTIDE SEQUENCE</scope>
    <source>
        <strain evidence="1">CBHHK173m</strain>
    </source>
</reference>
<dbReference type="Proteomes" id="UP001222325">
    <property type="component" value="Unassembled WGS sequence"/>
</dbReference>
<dbReference type="PANTHER" id="PTHR35871:SF1">
    <property type="entry name" value="CXC1-LIKE CYSTEINE CLUSTER ASSOCIATED WITH KDZ TRANSPOSASES DOMAIN-CONTAINING PROTEIN"/>
    <property type="match status" value="1"/>
</dbReference>
<feature type="non-terminal residue" evidence="1">
    <location>
        <position position="306"/>
    </location>
</feature>
<name>A0AAD6TXH6_9AGAR</name>
<sequence length="306" mass="35182">NAAVSDPEAQDAFANIYDPFCAPGKLREAPPITQAAEAVKDLTAELRGEPRGPRSKGYKDPDFDPFIRPRLEGLRTFLNLYTNPMSKTYGHWGASALQAAVGLGRGTHTMRNLCKLGRQYIRDRSLLPINPYGEWNESLLADEDLVNDLNLYLQEIGNNITAEKLVQYLVRPEVVAKHGITRTISVRTARRYLRAMGYRFTEPKKGQYSDGHEREDVVYERNMKYIPAIKKLQQRMRHWDKDNRPENGPALPGKQVVIWYHDESIFYAHDRKRKNWYHKDASAKLYQKGDGHSLMVADFVSIEFGW</sequence>
<feature type="non-terminal residue" evidence="1">
    <location>
        <position position="1"/>
    </location>
</feature>
<proteinExistence type="predicted"/>
<keyword evidence="2" id="KW-1185">Reference proteome</keyword>
<gene>
    <name evidence="1" type="ORF">B0H15DRAFT_748478</name>
</gene>
<dbReference type="PANTHER" id="PTHR35871">
    <property type="entry name" value="EXPRESSED PROTEIN"/>
    <property type="match status" value="1"/>
</dbReference>
<comment type="caution">
    <text evidence="1">The sequence shown here is derived from an EMBL/GenBank/DDBJ whole genome shotgun (WGS) entry which is preliminary data.</text>
</comment>
<organism evidence="1 2">
    <name type="scientific">Mycena belliarum</name>
    <dbReference type="NCBI Taxonomy" id="1033014"/>
    <lineage>
        <taxon>Eukaryota</taxon>
        <taxon>Fungi</taxon>
        <taxon>Dikarya</taxon>
        <taxon>Basidiomycota</taxon>
        <taxon>Agaricomycotina</taxon>
        <taxon>Agaricomycetes</taxon>
        <taxon>Agaricomycetidae</taxon>
        <taxon>Agaricales</taxon>
        <taxon>Marasmiineae</taxon>
        <taxon>Mycenaceae</taxon>
        <taxon>Mycena</taxon>
    </lineage>
</organism>
<evidence type="ECO:0008006" key="3">
    <source>
        <dbReference type="Google" id="ProtNLM"/>
    </source>
</evidence>
<protein>
    <recommendedName>
        <fullName evidence="3">Winged helix-turn helix domain-containing protein</fullName>
    </recommendedName>
</protein>
<evidence type="ECO:0000313" key="2">
    <source>
        <dbReference type="Proteomes" id="UP001222325"/>
    </source>
</evidence>
<accession>A0AAD6TXH6</accession>
<dbReference type="EMBL" id="JARJCN010000052">
    <property type="protein sequence ID" value="KAJ7080900.1"/>
    <property type="molecule type" value="Genomic_DNA"/>
</dbReference>
<dbReference type="AlphaFoldDB" id="A0AAD6TXH6"/>
<evidence type="ECO:0000313" key="1">
    <source>
        <dbReference type="EMBL" id="KAJ7080900.1"/>
    </source>
</evidence>